<dbReference type="Pfam" id="PF00208">
    <property type="entry name" value="ELFV_dehydrog"/>
    <property type="match status" value="1"/>
</dbReference>
<evidence type="ECO:0000256" key="6">
    <source>
        <dbReference type="PIRSR" id="PIRSR000185-3"/>
    </source>
</evidence>
<dbReference type="InterPro" id="IPR006097">
    <property type="entry name" value="Glu/Leu/Phe/Val/Trp_DH_dimer"/>
</dbReference>
<gene>
    <name evidence="9" type="ORF">CEUTPL_LOCUS7413</name>
</gene>
<dbReference type="InterPro" id="IPR014362">
    <property type="entry name" value="Glu_DH"/>
</dbReference>
<feature type="site" description="Important for catalysis" evidence="6">
    <location>
        <position position="199"/>
    </location>
</feature>
<dbReference type="Gene3D" id="3.40.50.720">
    <property type="entry name" value="NAD(P)-binding Rossmann-like Domain"/>
    <property type="match status" value="1"/>
</dbReference>
<keyword evidence="2 5" id="KW-0560">Oxidoreductase</keyword>
<evidence type="ECO:0000256" key="1">
    <source>
        <dbReference type="ARBA" id="ARBA00006382"/>
    </source>
</evidence>
<protein>
    <recommendedName>
        <fullName evidence="5">Glutamate dehydrogenase</fullName>
    </recommendedName>
</protein>
<dbReference type="PIRSF" id="PIRSF000185">
    <property type="entry name" value="Glu_DH"/>
    <property type="match status" value="1"/>
</dbReference>
<dbReference type="GO" id="GO:0006538">
    <property type="term" value="P:L-glutamate catabolic process"/>
    <property type="evidence" value="ECO:0007669"/>
    <property type="project" value="TreeGrafter"/>
</dbReference>
<dbReference type="Proteomes" id="UP001152799">
    <property type="component" value="Chromosome 3"/>
</dbReference>
<comment type="similarity">
    <text evidence="1 5 7">Belongs to the Glu/Leu/Phe/Val dehydrogenases family.</text>
</comment>
<dbReference type="InterPro" id="IPR046346">
    <property type="entry name" value="Aminoacid_DH-like_N_sf"/>
</dbReference>
<accession>A0A9P0DDI8</accession>
<dbReference type="Pfam" id="PF02812">
    <property type="entry name" value="ELFV_dehydrog_N"/>
    <property type="match status" value="1"/>
</dbReference>
<keyword evidence="10" id="KW-1185">Reference proteome</keyword>
<name>A0A9P0DDI8_9CUCU</name>
<feature type="domain" description="Glutamate/phenylalanine/leucine/valine/L-tryptophan dehydrogenase C-terminal" evidence="8">
    <location>
        <begin position="236"/>
        <end position="517"/>
    </location>
</feature>
<reference evidence="9" key="1">
    <citation type="submission" date="2022-01" db="EMBL/GenBank/DDBJ databases">
        <authorList>
            <person name="King R."/>
        </authorList>
    </citation>
    <scope>NUCLEOTIDE SEQUENCE</scope>
</reference>
<dbReference type="PANTHER" id="PTHR11606">
    <property type="entry name" value="GLUTAMATE DEHYDROGENASE"/>
    <property type="match status" value="1"/>
</dbReference>
<evidence type="ECO:0000313" key="10">
    <source>
        <dbReference type="Proteomes" id="UP001152799"/>
    </source>
</evidence>
<evidence type="ECO:0000256" key="5">
    <source>
        <dbReference type="PIRNR" id="PIRNR000185"/>
    </source>
</evidence>
<dbReference type="OrthoDB" id="6718861at2759"/>
<evidence type="ECO:0000256" key="7">
    <source>
        <dbReference type="RuleBase" id="RU004417"/>
    </source>
</evidence>
<dbReference type="SUPFAM" id="SSF51735">
    <property type="entry name" value="NAD(P)-binding Rossmann-fold domains"/>
    <property type="match status" value="1"/>
</dbReference>
<dbReference type="SUPFAM" id="SSF53223">
    <property type="entry name" value="Aminoacid dehydrogenase-like, N-terminal domain"/>
    <property type="match status" value="1"/>
</dbReference>
<evidence type="ECO:0000259" key="8">
    <source>
        <dbReference type="SMART" id="SM00839"/>
    </source>
</evidence>
<evidence type="ECO:0000256" key="3">
    <source>
        <dbReference type="ARBA" id="ARBA00047867"/>
    </source>
</evidence>
<dbReference type="Gene3D" id="3.40.50.10860">
    <property type="entry name" value="Leucine Dehydrogenase, chain A, domain 1"/>
    <property type="match status" value="1"/>
</dbReference>
<dbReference type="PRINTS" id="PR00082">
    <property type="entry name" value="GLFDHDRGNASE"/>
</dbReference>
<proteinExistence type="inferred from homology"/>
<dbReference type="GO" id="GO:0004352">
    <property type="term" value="F:glutamate dehydrogenase (NAD+) activity"/>
    <property type="evidence" value="ECO:0007669"/>
    <property type="project" value="TreeGrafter"/>
</dbReference>
<comment type="catalytic activity">
    <reaction evidence="3">
        <text>L-glutamate + NAD(+) + H2O = 2-oxoglutarate + NH4(+) + NADH + H(+)</text>
        <dbReference type="Rhea" id="RHEA:15133"/>
        <dbReference type="ChEBI" id="CHEBI:15377"/>
        <dbReference type="ChEBI" id="CHEBI:15378"/>
        <dbReference type="ChEBI" id="CHEBI:16810"/>
        <dbReference type="ChEBI" id="CHEBI:28938"/>
        <dbReference type="ChEBI" id="CHEBI:29985"/>
        <dbReference type="ChEBI" id="CHEBI:57540"/>
        <dbReference type="ChEBI" id="CHEBI:57945"/>
        <dbReference type="EC" id="1.4.1.3"/>
    </reaction>
</comment>
<evidence type="ECO:0000256" key="4">
    <source>
        <dbReference type="ARBA" id="ARBA00048577"/>
    </source>
</evidence>
<dbReference type="GO" id="GO:0005739">
    <property type="term" value="C:mitochondrion"/>
    <property type="evidence" value="ECO:0007669"/>
    <property type="project" value="TreeGrafter"/>
</dbReference>
<dbReference type="InterPro" id="IPR006096">
    <property type="entry name" value="Glu/Leu/Phe/Val/Trp_DH_C"/>
</dbReference>
<dbReference type="EMBL" id="OU892279">
    <property type="protein sequence ID" value="CAH1128682.1"/>
    <property type="molecule type" value="Genomic_DNA"/>
</dbReference>
<evidence type="ECO:0000313" key="9">
    <source>
        <dbReference type="EMBL" id="CAH1128682.1"/>
    </source>
</evidence>
<sequence>MQKSASIISKPYARLEYDIPERYRNAFYLANASFFDSTNWFLHSAYEVVFPFLKNSYRHNVKPLGISDSKIHAKLENVIESIDQCNSIIDVRFPLRRENGNLEVIRGFRAHYGESIQNTPCLGGLRIHEDITRDHMKALSVLSAMKNFCLGTGLSGAMGGIKINPEEYSEKELRNMIDLYVAELFKKGYCNHLDVFHPDINTSHKYMKWICEAYATCSGQSINAASTGKPLEYGGIEGYDKAAALGAFKALESLNNAEVLLKTGCSKMGLKNKRFIIQGLGKVGKPLALLLLENGAICVGVRDHDAYLYDAKGIDLKELFIHKEKHNTIEHFGLSKTEFPTSIFTEECDILVLAATQKSLTCSVAKDVKARVILEAADGPITPMAHKILITKSKLVIPDIYACAGSNVISYFEYLRNMQQIGCGAENVLRCSTKIYTDIFNNTSQSQKVIVGGSKTQCDIFKPLDCDFTKNAIEFIYTEVGQEISKNLESLKLGVDVRSAAYAVAIKNVFKIIFERKTDVISNVEI</sequence>
<comment type="catalytic activity">
    <reaction evidence="4">
        <text>L-glutamate + NADP(+) + H2O = 2-oxoglutarate + NH4(+) + NADPH + H(+)</text>
        <dbReference type="Rhea" id="RHEA:11612"/>
        <dbReference type="ChEBI" id="CHEBI:15377"/>
        <dbReference type="ChEBI" id="CHEBI:15378"/>
        <dbReference type="ChEBI" id="CHEBI:16810"/>
        <dbReference type="ChEBI" id="CHEBI:28938"/>
        <dbReference type="ChEBI" id="CHEBI:29985"/>
        <dbReference type="ChEBI" id="CHEBI:57783"/>
        <dbReference type="ChEBI" id="CHEBI:58349"/>
        <dbReference type="EC" id="1.4.1.3"/>
    </reaction>
</comment>
<dbReference type="SMART" id="SM00839">
    <property type="entry name" value="ELFV_dehydrog"/>
    <property type="match status" value="1"/>
</dbReference>
<dbReference type="AlphaFoldDB" id="A0A9P0DDI8"/>
<dbReference type="InterPro" id="IPR036291">
    <property type="entry name" value="NAD(P)-bd_dom_sf"/>
</dbReference>
<dbReference type="InterPro" id="IPR006095">
    <property type="entry name" value="Glu/Leu/Phe/Val/Trp_DH"/>
</dbReference>
<dbReference type="PANTHER" id="PTHR11606:SF13">
    <property type="entry name" value="GLUTAMATE DEHYDROGENASE 1, MITOCHONDRIAL"/>
    <property type="match status" value="1"/>
</dbReference>
<organism evidence="9 10">
    <name type="scientific">Ceutorhynchus assimilis</name>
    <name type="common">cabbage seed weevil</name>
    <dbReference type="NCBI Taxonomy" id="467358"/>
    <lineage>
        <taxon>Eukaryota</taxon>
        <taxon>Metazoa</taxon>
        <taxon>Ecdysozoa</taxon>
        <taxon>Arthropoda</taxon>
        <taxon>Hexapoda</taxon>
        <taxon>Insecta</taxon>
        <taxon>Pterygota</taxon>
        <taxon>Neoptera</taxon>
        <taxon>Endopterygota</taxon>
        <taxon>Coleoptera</taxon>
        <taxon>Polyphaga</taxon>
        <taxon>Cucujiformia</taxon>
        <taxon>Curculionidae</taxon>
        <taxon>Ceutorhynchinae</taxon>
        <taxon>Ceutorhynchus</taxon>
    </lineage>
</organism>
<evidence type="ECO:0000256" key="2">
    <source>
        <dbReference type="ARBA" id="ARBA00023002"/>
    </source>
</evidence>